<dbReference type="AlphaFoldDB" id="A0A853G1N6"/>
<dbReference type="PANTHER" id="PTHR21221">
    <property type="entry name" value="UREIDOGLYCOLATE HYDROLASE"/>
    <property type="match status" value="1"/>
</dbReference>
<evidence type="ECO:0000313" key="6">
    <source>
        <dbReference type="Proteomes" id="UP000559809"/>
    </source>
</evidence>
<dbReference type="PIRSF" id="PIRSF017306">
    <property type="entry name" value="Ureidogly_hydro"/>
    <property type="match status" value="1"/>
</dbReference>
<dbReference type="InterPro" id="IPR007247">
    <property type="entry name" value="Ureidogly_lyase"/>
</dbReference>
<sequence length="170" mass="18399">MNILKLEMLSKEAFAPFGEVIEIEGSDWHPINGGTTRRYHHLAPIDAGPEGGRPGISMARGQAFSYPVFVSMLERHPAGSQAWIPCTQTAFLVVVAPNGPDGRPDETGLRAFRASGSQGVNYRAGTWHHPLTTLDRQGDFIIVDRVDGAPNCDEADLRATYLIDGSLKGA</sequence>
<accession>A0A853G1N6</accession>
<reference evidence="5 6" key="1">
    <citation type="submission" date="2020-07" db="EMBL/GenBank/DDBJ databases">
        <title>Taxonomic revisions and descriptions of new bacterial species based on genomic comparisons in the high-G+C-content subgroup of the family Alcaligenaceae.</title>
        <authorList>
            <person name="Szabo A."/>
            <person name="Felfoldi T."/>
        </authorList>
    </citation>
    <scope>NUCLEOTIDE SEQUENCE [LARGE SCALE GENOMIC DNA]</scope>
    <source>
        <strain evidence="5 6">LMG 24012</strain>
    </source>
</reference>
<dbReference type="Pfam" id="PF04115">
    <property type="entry name" value="Ureidogly_lyase"/>
    <property type="match status" value="1"/>
</dbReference>
<comment type="subunit">
    <text evidence="1">Homodimer.</text>
</comment>
<dbReference type="InterPro" id="IPR024060">
    <property type="entry name" value="Ureidoglycolate_lyase_dom_sf"/>
</dbReference>
<dbReference type="GO" id="GO:0004848">
    <property type="term" value="F:ureidoglycolate hydrolase activity"/>
    <property type="evidence" value="ECO:0007669"/>
    <property type="project" value="InterPro"/>
</dbReference>
<evidence type="ECO:0000256" key="4">
    <source>
        <dbReference type="ARBA" id="ARBA00047684"/>
    </source>
</evidence>
<keyword evidence="6" id="KW-1185">Reference proteome</keyword>
<dbReference type="EMBL" id="JACCEM010000006">
    <property type="protein sequence ID" value="NYT50199.1"/>
    <property type="molecule type" value="Genomic_DNA"/>
</dbReference>
<evidence type="ECO:0000256" key="1">
    <source>
        <dbReference type="ARBA" id="ARBA00011738"/>
    </source>
</evidence>
<gene>
    <name evidence="5" type="ORF">H0A72_12845</name>
</gene>
<protein>
    <submittedName>
        <fullName evidence="5">Ureidoglycolate lyase</fullName>
    </submittedName>
</protein>
<evidence type="ECO:0000256" key="3">
    <source>
        <dbReference type="ARBA" id="ARBA00023239"/>
    </source>
</evidence>
<dbReference type="InterPro" id="IPR011051">
    <property type="entry name" value="RmlC_Cupin_sf"/>
</dbReference>
<dbReference type="InterPro" id="IPR047233">
    <property type="entry name" value="UAH_cupin"/>
</dbReference>
<keyword evidence="2" id="KW-0659">Purine metabolism</keyword>
<keyword evidence="3 5" id="KW-0456">Lyase</keyword>
<proteinExistence type="predicted"/>
<dbReference type="CDD" id="cd20298">
    <property type="entry name" value="cupin_UAH"/>
    <property type="match status" value="1"/>
</dbReference>
<evidence type="ECO:0000313" key="5">
    <source>
        <dbReference type="EMBL" id="NYT50199.1"/>
    </source>
</evidence>
<evidence type="ECO:0000256" key="2">
    <source>
        <dbReference type="ARBA" id="ARBA00022631"/>
    </source>
</evidence>
<comment type="catalytic activity">
    <reaction evidence="4">
        <text>(S)-ureidoglycolate = urea + glyoxylate</text>
        <dbReference type="Rhea" id="RHEA:11304"/>
        <dbReference type="ChEBI" id="CHEBI:16199"/>
        <dbReference type="ChEBI" id="CHEBI:36655"/>
        <dbReference type="ChEBI" id="CHEBI:57296"/>
        <dbReference type="EC" id="4.3.2.3"/>
    </reaction>
</comment>
<dbReference type="GO" id="GO:0050385">
    <property type="term" value="F:ureidoglycolate lyase activity"/>
    <property type="evidence" value="ECO:0007669"/>
    <property type="project" value="UniProtKB-EC"/>
</dbReference>
<dbReference type="GO" id="GO:0006144">
    <property type="term" value="P:purine nucleobase metabolic process"/>
    <property type="evidence" value="ECO:0007669"/>
    <property type="project" value="UniProtKB-KW"/>
</dbReference>
<dbReference type="GO" id="GO:0000256">
    <property type="term" value="P:allantoin catabolic process"/>
    <property type="evidence" value="ECO:0007669"/>
    <property type="project" value="InterPro"/>
</dbReference>
<dbReference type="RefSeq" id="WP_180155902.1">
    <property type="nucleotide sequence ID" value="NZ_JACCEM010000006.1"/>
</dbReference>
<comment type="caution">
    <text evidence="5">The sequence shown here is derived from an EMBL/GenBank/DDBJ whole genome shotgun (WGS) entry which is preliminary data.</text>
</comment>
<dbReference type="NCBIfam" id="NF009932">
    <property type="entry name" value="PRK13395.1"/>
    <property type="match status" value="1"/>
</dbReference>
<dbReference type="SUPFAM" id="SSF51182">
    <property type="entry name" value="RmlC-like cupins"/>
    <property type="match status" value="1"/>
</dbReference>
<dbReference type="Proteomes" id="UP000559809">
    <property type="component" value="Unassembled WGS sequence"/>
</dbReference>
<dbReference type="Gene3D" id="2.60.120.480">
    <property type="entry name" value="Ureidoglycolate hydrolase"/>
    <property type="match status" value="1"/>
</dbReference>
<name>A0A853G1N6_9BURK</name>
<dbReference type="PANTHER" id="PTHR21221:SF1">
    <property type="entry name" value="UREIDOGLYCOLATE LYASE"/>
    <property type="match status" value="1"/>
</dbReference>
<organism evidence="5 6">
    <name type="scientific">Parapusillimonas granuli</name>
    <dbReference type="NCBI Taxonomy" id="380911"/>
    <lineage>
        <taxon>Bacteria</taxon>
        <taxon>Pseudomonadati</taxon>
        <taxon>Pseudomonadota</taxon>
        <taxon>Betaproteobacteria</taxon>
        <taxon>Burkholderiales</taxon>
        <taxon>Alcaligenaceae</taxon>
        <taxon>Parapusillimonas</taxon>
    </lineage>
</organism>